<reference evidence="3" key="1">
    <citation type="journal article" date="2019" name="Nat. Commun.">
        <title>The genome of broomcorn millet.</title>
        <authorList>
            <person name="Zou C."/>
            <person name="Miki D."/>
            <person name="Li D."/>
            <person name="Tang Q."/>
            <person name="Xiao L."/>
            <person name="Rajput S."/>
            <person name="Deng P."/>
            <person name="Jia W."/>
            <person name="Huang R."/>
            <person name="Zhang M."/>
            <person name="Sun Y."/>
            <person name="Hu J."/>
            <person name="Fu X."/>
            <person name="Schnable P.S."/>
            <person name="Li F."/>
            <person name="Zhang H."/>
            <person name="Feng B."/>
            <person name="Zhu X."/>
            <person name="Liu R."/>
            <person name="Schnable J.C."/>
            <person name="Zhu J.-K."/>
            <person name="Zhang H."/>
        </authorList>
    </citation>
    <scope>NUCLEOTIDE SEQUENCE [LARGE SCALE GENOMIC DNA]</scope>
</reference>
<dbReference type="EMBL" id="PQIB02000013">
    <property type="protein sequence ID" value="RLM74215.1"/>
    <property type="molecule type" value="Genomic_DNA"/>
</dbReference>
<evidence type="ECO:0000256" key="1">
    <source>
        <dbReference type="SAM" id="MobiDB-lite"/>
    </source>
</evidence>
<feature type="region of interest" description="Disordered" evidence="1">
    <location>
        <begin position="1"/>
        <end position="23"/>
    </location>
</feature>
<comment type="caution">
    <text evidence="2">The sequence shown here is derived from an EMBL/GenBank/DDBJ whole genome shotgun (WGS) entry which is preliminary data.</text>
</comment>
<evidence type="ECO:0000313" key="3">
    <source>
        <dbReference type="Proteomes" id="UP000275267"/>
    </source>
</evidence>
<protein>
    <submittedName>
        <fullName evidence="2">Uncharacterized protein</fullName>
    </submittedName>
</protein>
<name>A0A3L6Q6G2_PANMI</name>
<dbReference type="OrthoDB" id="695057at2759"/>
<proteinExistence type="predicted"/>
<evidence type="ECO:0000313" key="2">
    <source>
        <dbReference type="EMBL" id="RLM74215.1"/>
    </source>
</evidence>
<keyword evidence="3" id="KW-1185">Reference proteome</keyword>
<gene>
    <name evidence="2" type="ORF">C2845_PM15G03500</name>
</gene>
<accession>A0A3L6Q6G2</accession>
<sequence>MVPIGRSASHTTNNSQEEIQEGVEKEEHIVVLDILSRDWAPYADDGNGLNEDKTTWNTDSWQSDSKTEGLKFLSSPIGKNTKHNLNILIASWEGYLIRARTTTPNTQNSTRMNPSTKMIKVMKQWMPWKHSRSAILAARRMSMETMLAEVVADGQTPLTSAEVVSKVLSQNSSNTTFLKNSSIGTPTSKSPSVGEAALCEELAAEKQGSAVLQQEVEELKKTEAAEVAMVRTQR</sequence>
<dbReference type="AlphaFoldDB" id="A0A3L6Q6G2"/>
<dbReference type="Proteomes" id="UP000275267">
    <property type="component" value="Unassembled WGS sequence"/>
</dbReference>
<organism evidence="2 3">
    <name type="scientific">Panicum miliaceum</name>
    <name type="common">Proso millet</name>
    <name type="synonym">Broomcorn millet</name>
    <dbReference type="NCBI Taxonomy" id="4540"/>
    <lineage>
        <taxon>Eukaryota</taxon>
        <taxon>Viridiplantae</taxon>
        <taxon>Streptophyta</taxon>
        <taxon>Embryophyta</taxon>
        <taxon>Tracheophyta</taxon>
        <taxon>Spermatophyta</taxon>
        <taxon>Magnoliopsida</taxon>
        <taxon>Liliopsida</taxon>
        <taxon>Poales</taxon>
        <taxon>Poaceae</taxon>
        <taxon>PACMAD clade</taxon>
        <taxon>Panicoideae</taxon>
        <taxon>Panicodae</taxon>
        <taxon>Paniceae</taxon>
        <taxon>Panicinae</taxon>
        <taxon>Panicum</taxon>
        <taxon>Panicum sect. Panicum</taxon>
    </lineage>
</organism>